<dbReference type="Proteomes" id="UP000319432">
    <property type="component" value="Chromosome"/>
</dbReference>
<evidence type="ECO:0000313" key="7">
    <source>
        <dbReference type="Proteomes" id="UP000319432"/>
    </source>
</evidence>
<organism evidence="6 7">
    <name type="scientific">Brevibacillus laterosporus</name>
    <name type="common">Bacillus laterosporus</name>
    <dbReference type="NCBI Taxonomy" id="1465"/>
    <lineage>
        <taxon>Bacteria</taxon>
        <taxon>Bacillati</taxon>
        <taxon>Bacillota</taxon>
        <taxon>Bacilli</taxon>
        <taxon>Bacillales</taxon>
        <taxon>Paenibacillaceae</taxon>
        <taxon>Brevibacillus</taxon>
    </lineage>
</organism>
<dbReference type="SUPFAM" id="SSF53686">
    <property type="entry name" value="Tryptophan synthase beta subunit-like PLP-dependent enzymes"/>
    <property type="match status" value="1"/>
</dbReference>
<sequence>MINRLLSISHLVGNTPLVTLDHEAINLFAKLEYNNLMGSVKMRAAYYILKQAIERGDITENTTVIESTSGNFGVALATLCKRLGITFIPVVDPNISPIYENLLHAFSYQVVKVTERDETGGFLLTRIQKIKELCQSTKNSFWTNQYGNIDCFWAHYHGLGEEIAAHFDELDYAFIGVSSGGTISGVSRRLKEKFPQIKIIAVDSEGSVIFGDQPKKRYIPGIGSSMVPDLLKEAVIDEVIHVPEEKTIEGCYQLFENHAIFGGGSSGTSYYAITHYFKDKLFEKSPNVVFLVPDNGMAYVNTVYDKQWADQLHQSTNELVTTRK</sequence>
<feature type="domain" description="Tryptophan synthase beta chain-like PALP" evidence="5">
    <location>
        <begin position="8"/>
        <end position="294"/>
    </location>
</feature>
<reference evidence="6 7" key="1">
    <citation type="submission" date="2018-11" db="EMBL/GenBank/DDBJ databases">
        <title>Phylogenetic determinants of toxin gene distribution in genomes of Brevibacillus laterosporus.</title>
        <authorList>
            <person name="Glare T.R."/>
            <person name="Durrant A."/>
            <person name="Berry C."/>
            <person name="Palma L."/>
            <person name="Ormskirk M."/>
            <person name="Cox M.O."/>
        </authorList>
    </citation>
    <scope>NUCLEOTIDE SEQUENCE [LARGE SCALE GENOMIC DNA]</scope>
    <source>
        <strain evidence="6 7">1821L</strain>
    </source>
</reference>
<dbReference type="Pfam" id="PF00291">
    <property type="entry name" value="PALP"/>
    <property type="match status" value="1"/>
</dbReference>
<name>A0A502HBF6_BRELA</name>
<dbReference type="EMBL" id="CP033464">
    <property type="protein sequence ID" value="QDX92250.1"/>
    <property type="molecule type" value="Genomic_DNA"/>
</dbReference>
<comment type="cofactor">
    <cofactor evidence="1">
        <name>pyridoxal 5'-phosphate</name>
        <dbReference type="ChEBI" id="CHEBI:597326"/>
    </cofactor>
</comment>
<dbReference type="AlphaFoldDB" id="A0A502HBF6"/>
<dbReference type="NCBIfam" id="TIGR03945">
    <property type="entry name" value="PLP_SbnA_fam"/>
    <property type="match status" value="1"/>
</dbReference>
<dbReference type="GO" id="GO:0016740">
    <property type="term" value="F:transferase activity"/>
    <property type="evidence" value="ECO:0007669"/>
    <property type="project" value="UniProtKB-KW"/>
</dbReference>
<evidence type="ECO:0000313" key="6">
    <source>
        <dbReference type="EMBL" id="QDX92250.1"/>
    </source>
</evidence>
<dbReference type="InterPro" id="IPR050214">
    <property type="entry name" value="Cys_Synth/Cystath_Beta-Synth"/>
</dbReference>
<evidence type="ECO:0000259" key="5">
    <source>
        <dbReference type="Pfam" id="PF00291"/>
    </source>
</evidence>
<dbReference type="InterPro" id="IPR036052">
    <property type="entry name" value="TrpB-like_PALP_sf"/>
</dbReference>
<proteinExistence type="predicted"/>
<keyword evidence="4" id="KW-0663">Pyridoxal phosphate</keyword>
<keyword evidence="7" id="KW-1185">Reference proteome</keyword>
<evidence type="ECO:0000256" key="4">
    <source>
        <dbReference type="ARBA" id="ARBA00022898"/>
    </source>
</evidence>
<protein>
    <submittedName>
        <fullName evidence="6">2,3-diaminopropionate biosynthesis protein SbnA</fullName>
    </submittedName>
</protein>
<evidence type="ECO:0000256" key="2">
    <source>
        <dbReference type="ARBA" id="ARBA00011738"/>
    </source>
</evidence>
<accession>A0A502HBF6</accession>
<comment type="subunit">
    <text evidence="2">Homodimer.</text>
</comment>
<dbReference type="CDD" id="cd01561">
    <property type="entry name" value="CBS_like"/>
    <property type="match status" value="1"/>
</dbReference>
<dbReference type="InterPro" id="IPR023927">
    <property type="entry name" value="SbnA"/>
</dbReference>
<dbReference type="Gene3D" id="3.40.50.1100">
    <property type="match status" value="2"/>
</dbReference>
<gene>
    <name evidence="6" type="primary">sbnA</name>
    <name evidence="6" type="ORF">EEL30_07705</name>
</gene>
<dbReference type="InterPro" id="IPR001926">
    <property type="entry name" value="TrpB-like_PALP"/>
</dbReference>
<dbReference type="PANTHER" id="PTHR10314">
    <property type="entry name" value="CYSTATHIONINE BETA-SYNTHASE"/>
    <property type="match status" value="1"/>
</dbReference>
<dbReference type="OrthoDB" id="9808024at2"/>
<keyword evidence="3" id="KW-0808">Transferase</keyword>
<dbReference type="GO" id="GO:1901605">
    <property type="term" value="P:alpha-amino acid metabolic process"/>
    <property type="evidence" value="ECO:0007669"/>
    <property type="project" value="UniProtKB-ARBA"/>
</dbReference>
<evidence type="ECO:0000256" key="3">
    <source>
        <dbReference type="ARBA" id="ARBA00022679"/>
    </source>
</evidence>
<evidence type="ECO:0000256" key="1">
    <source>
        <dbReference type="ARBA" id="ARBA00001933"/>
    </source>
</evidence>